<protein>
    <submittedName>
        <fullName evidence="2">Uncharacterized protein</fullName>
    </submittedName>
</protein>
<reference evidence="2 3" key="1">
    <citation type="submission" date="2020-08" db="EMBL/GenBank/DDBJ databases">
        <title>Whole genome shotgun sequence of Actinoplanes ianthinogenes NBRC 13996.</title>
        <authorList>
            <person name="Komaki H."/>
            <person name="Tamura T."/>
        </authorList>
    </citation>
    <scope>NUCLEOTIDE SEQUENCE [LARGE SCALE GENOMIC DNA]</scope>
    <source>
        <strain evidence="2 3">NBRC 13996</strain>
    </source>
</reference>
<name>A0ABN6CPU4_9ACTN</name>
<dbReference type="EMBL" id="AP023356">
    <property type="protein sequence ID" value="BCJ47228.1"/>
    <property type="molecule type" value="Genomic_DNA"/>
</dbReference>
<organism evidence="2 3">
    <name type="scientific">Actinoplanes ianthinogenes</name>
    <dbReference type="NCBI Taxonomy" id="122358"/>
    <lineage>
        <taxon>Bacteria</taxon>
        <taxon>Bacillati</taxon>
        <taxon>Actinomycetota</taxon>
        <taxon>Actinomycetes</taxon>
        <taxon>Micromonosporales</taxon>
        <taxon>Micromonosporaceae</taxon>
        <taxon>Actinoplanes</taxon>
    </lineage>
</organism>
<accession>A0ABN6CPU4</accession>
<evidence type="ECO:0000256" key="1">
    <source>
        <dbReference type="SAM" id="MobiDB-lite"/>
    </source>
</evidence>
<keyword evidence="3" id="KW-1185">Reference proteome</keyword>
<dbReference type="Proteomes" id="UP000676967">
    <property type="component" value="Chromosome"/>
</dbReference>
<feature type="region of interest" description="Disordered" evidence="1">
    <location>
        <begin position="66"/>
        <end position="87"/>
    </location>
</feature>
<proteinExistence type="predicted"/>
<evidence type="ECO:0000313" key="2">
    <source>
        <dbReference type="EMBL" id="BCJ47228.1"/>
    </source>
</evidence>
<evidence type="ECO:0000313" key="3">
    <source>
        <dbReference type="Proteomes" id="UP000676967"/>
    </source>
</evidence>
<gene>
    <name evidence="2" type="ORF">Aiant_78850</name>
</gene>
<sequence length="87" mass="9444">MPRHPLGEAIHMYPETLTLLDDCIRQLMDLRNDLGARRRVEAGQRHDIAEQAVGVAQRFIAEASGALAEPSSDPVIRGSGAEPMPVA</sequence>